<dbReference type="KEGG" id="ptan:CRYO30217_03035"/>
<dbReference type="GO" id="GO:0051082">
    <property type="term" value="F:unfolded protein binding"/>
    <property type="evidence" value="ECO:0007669"/>
    <property type="project" value="InterPro"/>
</dbReference>
<dbReference type="AlphaFoldDB" id="A0A916JPY7"/>
<organism evidence="3 4">
    <name type="scientific">Parvicella tangerina</name>
    <dbReference type="NCBI Taxonomy" id="2829795"/>
    <lineage>
        <taxon>Bacteria</taxon>
        <taxon>Pseudomonadati</taxon>
        <taxon>Bacteroidota</taxon>
        <taxon>Flavobacteriia</taxon>
        <taxon>Flavobacteriales</taxon>
        <taxon>Parvicellaceae</taxon>
        <taxon>Parvicella</taxon>
    </lineage>
</organism>
<evidence type="ECO:0000256" key="1">
    <source>
        <dbReference type="ARBA" id="ARBA00009091"/>
    </source>
</evidence>
<keyword evidence="4" id="KW-1185">Reference proteome</keyword>
<dbReference type="GO" id="GO:0005829">
    <property type="term" value="C:cytosol"/>
    <property type="evidence" value="ECO:0007669"/>
    <property type="project" value="TreeGrafter"/>
</dbReference>
<dbReference type="Proteomes" id="UP000683507">
    <property type="component" value="Chromosome"/>
</dbReference>
<keyword evidence="2" id="KW-0732">Signal</keyword>
<evidence type="ECO:0000256" key="2">
    <source>
        <dbReference type="ARBA" id="ARBA00022729"/>
    </source>
</evidence>
<dbReference type="Gene3D" id="3.30.910.20">
    <property type="entry name" value="Skp domain"/>
    <property type="match status" value="1"/>
</dbReference>
<accession>A0A916JPY7</accession>
<gene>
    <name evidence="3" type="ORF">CRYO30217_03035</name>
</gene>
<name>A0A916JPY7_9FLAO</name>
<dbReference type="RefSeq" id="WP_258543227.1">
    <property type="nucleotide sequence ID" value="NZ_OU015584.1"/>
</dbReference>
<dbReference type="InterPro" id="IPR005632">
    <property type="entry name" value="Chaperone_Skp"/>
</dbReference>
<evidence type="ECO:0008006" key="5">
    <source>
        <dbReference type="Google" id="ProtNLM"/>
    </source>
</evidence>
<dbReference type="SUPFAM" id="SSF111384">
    <property type="entry name" value="OmpH-like"/>
    <property type="match status" value="1"/>
</dbReference>
<sequence length="176" mass="20119">MSLKSKRWQYFLGIALLVVVFVAAKSTGPKSKVGYINTNELWVLMPEKQAADEELKKMEEQMVTYYQQEQKTFEIGVNTFVKDSASMTELVKKQTLQKLQQQQENLQAMPKAANDELAKKQEQLYNPIREKMQKAIDEVAKENGYDYILDAAYGNIVYARNDDDNVLGLVKAKLGL</sequence>
<proteinExistence type="inferred from homology"/>
<dbReference type="SMART" id="SM00935">
    <property type="entry name" value="OmpH"/>
    <property type="match status" value="1"/>
</dbReference>
<evidence type="ECO:0000313" key="3">
    <source>
        <dbReference type="EMBL" id="CAG5086180.1"/>
    </source>
</evidence>
<protein>
    <recommendedName>
        <fullName evidence="5">OmpH family outer membrane protein</fullName>
    </recommendedName>
</protein>
<dbReference type="PANTHER" id="PTHR35089:SF1">
    <property type="entry name" value="CHAPERONE PROTEIN SKP"/>
    <property type="match status" value="1"/>
</dbReference>
<reference evidence="3" key="1">
    <citation type="submission" date="2021-04" db="EMBL/GenBank/DDBJ databases">
        <authorList>
            <person name="Rodrigo-Torres L."/>
            <person name="Arahal R. D."/>
            <person name="Lucena T."/>
        </authorList>
    </citation>
    <scope>NUCLEOTIDE SEQUENCE</scope>
    <source>
        <strain evidence="3">AS29M-1</strain>
    </source>
</reference>
<dbReference type="GO" id="GO:0050821">
    <property type="term" value="P:protein stabilization"/>
    <property type="evidence" value="ECO:0007669"/>
    <property type="project" value="TreeGrafter"/>
</dbReference>
<comment type="similarity">
    <text evidence="1">Belongs to the Skp family.</text>
</comment>
<dbReference type="Pfam" id="PF03938">
    <property type="entry name" value="OmpH"/>
    <property type="match status" value="1"/>
</dbReference>
<dbReference type="EMBL" id="OU015584">
    <property type="protein sequence ID" value="CAG5086180.1"/>
    <property type="molecule type" value="Genomic_DNA"/>
</dbReference>
<dbReference type="InterPro" id="IPR024930">
    <property type="entry name" value="Skp_dom_sf"/>
</dbReference>
<dbReference type="PANTHER" id="PTHR35089">
    <property type="entry name" value="CHAPERONE PROTEIN SKP"/>
    <property type="match status" value="1"/>
</dbReference>
<evidence type="ECO:0000313" key="4">
    <source>
        <dbReference type="Proteomes" id="UP000683507"/>
    </source>
</evidence>